<dbReference type="RefSeq" id="WP_089218251.1">
    <property type="nucleotide sequence ID" value="NZ_FZOS01000002.1"/>
</dbReference>
<dbReference type="AlphaFoldDB" id="A0A239CKB8"/>
<accession>A0A239CKB8</accession>
<dbReference type="OrthoDB" id="9767864at2"/>
<dbReference type="PANTHER" id="PTHR35861">
    <property type="match status" value="1"/>
</dbReference>
<evidence type="ECO:0000259" key="3">
    <source>
        <dbReference type="Pfam" id="PF17482"/>
    </source>
</evidence>
<dbReference type="InterPro" id="IPR035089">
    <property type="entry name" value="Phage_sheath_subtilisin"/>
</dbReference>
<dbReference type="InterPro" id="IPR020287">
    <property type="entry name" value="Tail_sheath_C"/>
</dbReference>
<dbReference type="Pfam" id="PF22671">
    <property type="entry name" value="Gp18_domIII_N"/>
    <property type="match status" value="1"/>
</dbReference>
<evidence type="ECO:0000259" key="2">
    <source>
        <dbReference type="Pfam" id="PF04984"/>
    </source>
</evidence>
<dbReference type="Proteomes" id="UP000198281">
    <property type="component" value="Unassembled WGS sequence"/>
</dbReference>
<dbReference type="PANTHER" id="PTHR35861:SF1">
    <property type="entry name" value="PHAGE TAIL SHEATH PROTEIN"/>
    <property type="match status" value="1"/>
</dbReference>
<dbReference type="Pfam" id="PF17482">
    <property type="entry name" value="Phage_sheath_1C"/>
    <property type="match status" value="1"/>
</dbReference>
<dbReference type="InterPro" id="IPR054564">
    <property type="entry name" value="Gp18_domIII_N"/>
</dbReference>
<evidence type="ECO:0000313" key="6">
    <source>
        <dbReference type="Proteomes" id="UP000198281"/>
    </source>
</evidence>
<comment type="similarity">
    <text evidence="1">Belongs to the myoviridae tail sheath protein family.</text>
</comment>
<dbReference type="InterPro" id="IPR052042">
    <property type="entry name" value="Tail_sheath_structural"/>
</dbReference>
<gene>
    <name evidence="5" type="ORF">SAMN06295912_102261</name>
</gene>
<evidence type="ECO:0008006" key="7">
    <source>
        <dbReference type="Google" id="ProtNLM"/>
    </source>
</evidence>
<sequence>MPDFHGIQTVEVNDGVRSIATAATAIVGLVVTGPAADAVKFPLDRPVLVTDVEAAIGAAGDTGTMKAALRAIANHAKPVIVLVRVAPGADDAATDAAVIGTTAANGLKTGMQALLAAEGQIGIKPRILAAPGLDTLAVTTAFIIVAQKLRAMVYAAAVGDTIAEAVTYAGGFAARELMLLYPNVKVVDEEGAIVTSPAAAHAVGLRAAIDRDTGFWKTLSNVELQGIVGLEKDIQWDITNLDSEAKLLNDAGITAVVRANGGYRFWGNKTLSSEPLFQFESAVRTAHVLIDTIGAGLLWAIDKPLRRSLVTDIVETVNAKGRELQSIGAVLGFNAWYDPARNTAATLAAGKLWIDYDYTPVPPLEQLTLTQRITDSYFAEFAGGQQV</sequence>
<name>A0A239CKB8_9SPHN</name>
<evidence type="ECO:0000256" key="1">
    <source>
        <dbReference type="ARBA" id="ARBA00008005"/>
    </source>
</evidence>
<dbReference type="EMBL" id="FZOS01000002">
    <property type="protein sequence ID" value="SNS20607.1"/>
    <property type="molecule type" value="Genomic_DNA"/>
</dbReference>
<feature type="domain" description="Tail sheath protein Gp18-like" evidence="4">
    <location>
        <begin position="25"/>
        <end position="85"/>
    </location>
</feature>
<feature type="domain" description="Tail sheath protein subtilisin-like" evidence="2">
    <location>
        <begin position="109"/>
        <end position="271"/>
    </location>
</feature>
<reference evidence="6" key="1">
    <citation type="submission" date="2017-06" db="EMBL/GenBank/DDBJ databases">
        <authorList>
            <person name="Varghese N."/>
            <person name="Submissions S."/>
        </authorList>
    </citation>
    <scope>NUCLEOTIDE SEQUENCE [LARGE SCALE GENOMIC DNA]</scope>
    <source>
        <strain evidence="6">LNB2</strain>
    </source>
</reference>
<organism evidence="5 6">
    <name type="scientific">Edaphosphingomonas laterariae</name>
    <dbReference type="NCBI Taxonomy" id="861865"/>
    <lineage>
        <taxon>Bacteria</taxon>
        <taxon>Pseudomonadati</taxon>
        <taxon>Pseudomonadota</taxon>
        <taxon>Alphaproteobacteria</taxon>
        <taxon>Sphingomonadales</taxon>
        <taxon>Rhizorhabdaceae</taxon>
        <taxon>Edaphosphingomonas</taxon>
    </lineage>
</organism>
<evidence type="ECO:0000313" key="5">
    <source>
        <dbReference type="EMBL" id="SNS20607.1"/>
    </source>
</evidence>
<dbReference type="Pfam" id="PF04984">
    <property type="entry name" value="Phage_sheath_1"/>
    <property type="match status" value="1"/>
</dbReference>
<protein>
    <recommendedName>
        <fullName evidence="7">Phage tail sheath protein FI</fullName>
    </recommendedName>
</protein>
<keyword evidence="6" id="KW-1185">Reference proteome</keyword>
<feature type="domain" description="Tail sheath protein C-terminal" evidence="3">
    <location>
        <begin position="273"/>
        <end position="374"/>
    </location>
</feature>
<evidence type="ECO:0000259" key="4">
    <source>
        <dbReference type="Pfam" id="PF22671"/>
    </source>
</evidence>
<proteinExistence type="inferred from homology"/>